<feature type="compositionally biased region" description="Basic and acidic residues" evidence="1">
    <location>
        <begin position="93"/>
        <end position="105"/>
    </location>
</feature>
<organism evidence="4 5">
    <name type="scientific">Megalops atlanticus</name>
    <name type="common">Tarpon</name>
    <name type="synonym">Clupea gigantea</name>
    <dbReference type="NCBI Taxonomy" id="7932"/>
    <lineage>
        <taxon>Eukaryota</taxon>
        <taxon>Metazoa</taxon>
        <taxon>Chordata</taxon>
        <taxon>Craniata</taxon>
        <taxon>Vertebrata</taxon>
        <taxon>Euteleostomi</taxon>
        <taxon>Actinopterygii</taxon>
        <taxon>Neopterygii</taxon>
        <taxon>Teleostei</taxon>
        <taxon>Elopiformes</taxon>
        <taxon>Megalopidae</taxon>
        <taxon>Megalops</taxon>
    </lineage>
</organism>
<comment type="caution">
    <text evidence="4">The sequence shown here is derived from an EMBL/GenBank/DDBJ whole genome shotgun (WGS) entry which is preliminary data.</text>
</comment>
<keyword evidence="5" id="KW-1185">Reference proteome</keyword>
<dbReference type="Pfam" id="PF08961">
    <property type="entry name" value="NRBF2"/>
    <property type="match status" value="1"/>
</dbReference>
<proteinExistence type="predicted"/>
<dbReference type="PANTHER" id="PTHR14964">
    <property type="entry name" value="NUCLEAR RECEPTOR BINDING FACTOR 2"/>
    <property type="match status" value="1"/>
</dbReference>
<dbReference type="InterPro" id="IPR015056">
    <property type="entry name" value="NRBF2_C"/>
</dbReference>
<feature type="domain" description="Nuclear receptor-binding factor 2 MIT" evidence="3">
    <location>
        <begin position="6"/>
        <end position="85"/>
    </location>
</feature>
<evidence type="ECO:0000259" key="3">
    <source>
        <dbReference type="Pfam" id="PF17169"/>
    </source>
</evidence>
<evidence type="ECO:0000259" key="2">
    <source>
        <dbReference type="Pfam" id="PF08961"/>
    </source>
</evidence>
<dbReference type="InterPro" id="IPR033393">
    <property type="entry name" value="NRBF2_MIT"/>
</dbReference>
<name>A0A9D3T1W0_MEGAT</name>
<dbReference type="OrthoDB" id="3694230at2759"/>
<accession>A0A9D3T1W0</accession>
<sequence>MEVLPNPLNRAHQRGRKAERLLAAGEYEEAISCHGEAADLLMEAMNLTQCEQAHLSLELQRNSHITQQRLIREQQKRARREAKSRPLRPAATGERDTPGGERDAQLHPAKAAVAPLAPCSGGRTLKDDKTRLEEQQTTIADLRKLVDFLLTENEKLTCENLRLQAENAQLRKEPLADTPSLSSELWNQPLPAQDSQTQAVPAQWREDEAGEDA</sequence>
<dbReference type="SUPFAM" id="SSF140361">
    <property type="entry name" value="MIT domain-like"/>
    <property type="match status" value="1"/>
</dbReference>
<dbReference type="InterPro" id="IPR039679">
    <property type="entry name" value="NRBF2"/>
</dbReference>
<evidence type="ECO:0008006" key="6">
    <source>
        <dbReference type="Google" id="ProtNLM"/>
    </source>
</evidence>
<protein>
    <recommendedName>
        <fullName evidence="6">Nuclear receptor-binding factor 2</fullName>
    </recommendedName>
</protein>
<dbReference type="Gene3D" id="1.20.58.80">
    <property type="entry name" value="Phosphotransferase system, lactose/cellobiose-type IIA subunit"/>
    <property type="match status" value="1"/>
</dbReference>
<evidence type="ECO:0000313" key="4">
    <source>
        <dbReference type="EMBL" id="KAG7463110.1"/>
    </source>
</evidence>
<dbReference type="PANTHER" id="PTHR14964:SF2">
    <property type="entry name" value="NUCLEAR RECEPTOR-BINDING FACTOR 2"/>
    <property type="match status" value="1"/>
</dbReference>
<gene>
    <name evidence="4" type="ORF">MATL_G00191890</name>
</gene>
<dbReference type="AlphaFoldDB" id="A0A9D3T1W0"/>
<dbReference type="Pfam" id="PF17169">
    <property type="entry name" value="NRBF2_MIT"/>
    <property type="match status" value="1"/>
</dbReference>
<feature type="domain" description="Nuclear receptor-binding factor 2 C-terminal" evidence="2">
    <location>
        <begin position="113"/>
        <end position="199"/>
    </location>
</feature>
<dbReference type="GO" id="GO:0006914">
    <property type="term" value="P:autophagy"/>
    <property type="evidence" value="ECO:0007669"/>
    <property type="project" value="InterPro"/>
</dbReference>
<dbReference type="EMBL" id="JAFDVH010000016">
    <property type="protein sequence ID" value="KAG7463110.1"/>
    <property type="molecule type" value="Genomic_DNA"/>
</dbReference>
<evidence type="ECO:0000256" key="1">
    <source>
        <dbReference type="SAM" id="MobiDB-lite"/>
    </source>
</evidence>
<feature type="region of interest" description="Disordered" evidence="1">
    <location>
        <begin position="74"/>
        <end position="130"/>
    </location>
</feature>
<reference evidence="4" key="1">
    <citation type="submission" date="2021-01" db="EMBL/GenBank/DDBJ databases">
        <authorList>
            <person name="Zahm M."/>
            <person name="Roques C."/>
            <person name="Cabau C."/>
            <person name="Klopp C."/>
            <person name="Donnadieu C."/>
            <person name="Jouanno E."/>
            <person name="Lampietro C."/>
            <person name="Louis A."/>
            <person name="Herpin A."/>
            <person name="Echchiki A."/>
            <person name="Berthelot C."/>
            <person name="Parey E."/>
            <person name="Roest-Crollius H."/>
            <person name="Braasch I."/>
            <person name="Postlethwait J."/>
            <person name="Bobe J."/>
            <person name="Montfort J."/>
            <person name="Bouchez O."/>
            <person name="Begum T."/>
            <person name="Mejri S."/>
            <person name="Adams A."/>
            <person name="Chen W.-J."/>
            <person name="Guiguen Y."/>
        </authorList>
    </citation>
    <scope>NUCLEOTIDE SEQUENCE</scope>
    <source>
        <strain evidence="4">YG-15Mar2019-1</strain>
        <tissue evidence="4">Brain</tissue>
    </source>
</reference>
<feature type="compositionally biased region" description="Basic and acidic residues" evidence="1">
    <location>
        <begin position="74"/>
        <end position="84"/>
    </location>
</feature>
<feature type="region of interest" description="Disordered" evidence="1">
    <location>
        <begin position="171"/>
        <end position="213"/>
    </location>
</feature>
<evidence type="ECO:0000313" key="5">
    <source>
        <dbReference type="Proteomes" id="UP001046870"/>
    </source>
</evidence>
<dbReference type="Proteomes" id="UP001046870">
    <property type="component" value="Chromosome 16"/>
</dbReference>